<name>A0A3B0TQB3_9ZZZZ</name>
<gene>
    <name evidence="2" type="ORF">MNBD_BACTEROID01-1906</name>
</gene>
<proteinExistence type="predicted"/>
<accession>A0A3B0TQB3</accession>
<evidence type="ECO:0000256" key="1">
    <source>
        <dbReference type="SAM" id="Coils"/>
    </source>
</evidence>
<dbReference type="SUPFAM" id="SSF58100">
    <property type="entry name" value="Bacterial hemolysins"/>
    <property type="match status" value="1"/>
</dbReference>
<sequence length="291" mass="33454">MKKIVIIVIVFVLSGCQQYKKEVARLQAVQDSLAVASHEKDSTILGFLADFNDIQATLDSMKKVEKLVVVDKVSGVEISSNRKKQIVEDIGKLREMLEKNKSRIASLQKKLRNSRYKVGKMEKMIAEFEVMVTNLTAKIKEKDTEIAQLNKDLRKLHLDIDLMFKQIEEVKEESAQKTATIENQFAELNKAYYAFGTAKELEQNNVVDREGGFLGIGRTLKIKKDFNRDYFTQIDIRKFKYLPLMVKKAKVLSVHPVTSYHITGEKTADTLFIDNYQEFWKASKYLLVVSE</sequence>
<dbReference type="PROSITE" id="PS51257">
    <property type="entry name" value="PROKAR_LIPOPROTEIN"/>
    <property type="match status" value="1"/>
</dbReference>
<reference evidence="2" key="1">
    <citation type="submission" date="2018-06" db="EMBL/GenBank/DDBJ databases">
        <authorList>
            <person name="Zhirakovskaya E."/>
        </authorList>
    </citation>
    <scope>NUCLEOTIDE SEQUENCE</scope>
</reference>
<organism evidence="2">
    <name type="scientific">hydrothermal vent metagenome</name>
    <dbReference type="NCBI Taxonomy" id="652676"/>
    <lineage>
        <taxon>unclassified sequences</taxon>
        <taxon>metagenomes</taxon>
        <taxon>ecological metagenomes</taxon>
    </lineage>
</organism>
<evidence type="ECO:0000313" key="2">
    <source>
        <dbReference type="EMBL" id="VAW20811.1"/>
    </source>
</evidence>
<keyword evidence="1" id="KW-0175">Coiled coil</keyword>
<dbReference type="Gene3D" id="1.20.1170.10">
    <property type="match status" value="1"/>
</dbReference>
<feature type="coiled-coil region" evidence="1">
    <location>
        <begin position="90"/>
        <end position="173"/>
    </location>
</feature>
<dbReference type="EMBL" id="UOEP01000129">
    <property type="protein sequence ID" value="VAW20811.1"/>
    <property type="molecule type" value="Genomic_DNA"/>
</dbReference>
<evidence type="ECO:0008006" key="3">
    <source>
        <dbReference type="Google" id="ProtNLM"/>
    </source>
</evidence>
<dbReference type="AlphaFoldDB" id="A0A3B0TQB3"/>
<protein>
    <recommendedName>
        <fullName evidence="3">Lipoprotein</fullName>
    </recommendedName>
</protein>